<keyword evidence="6" id="KW-0472">Membrane</keyword>
<feature type="disulfide bond" evidence="4">
    <location>
        <begin position="275"/>
        <end position="284"/>
    </location>
</feature>
<feature type="region of interest" description="Disordered" evidence="5">
    <location>
        <begin position="373"/>
        <end position="409"/>
    </location>
</feature>
<accession>A0ABR1EQC2</accession>
<protein>
    <recommendedName>
        <fullName evidence="7">EGF-like domain-containing protein</fullName>
    </recommendedName>
</protein>
<dbReference type="InterPro" id="IPR051022">
    <property type="entry name" value="Notch_Cell-Fate_Det"/>
</dbReference>
<keyword evidence="3 4" id="KW-1015">Disulfide bond</keyword>
<feature type="transmembrane region" description="Helical" evidence="6">
    <location>
        <begin position="570"/>
        <end position="592"/>
    </location>
</feature>
<evidence type="ECO:0000256" key="3">
    <source>
        <dbReference type="ARBA" id="ARBA00023157"/>
    </source>
</evidence>
<feature type="disulfide bond" evidence="4">
    <location>
        <begin position="203"/>
        <end position="212"/>
    </location>
</feature>
<dbReference type="PANTHER" id="PTHR24049">
    <property type="entry name" value="CRUMBS FAMILY MEMBER"/>
    <property type="match status" value="1"/>
</dbReference>
<dbReference type="PROSITE" id="PS00022">
    <property type="entry name" value="EGF_1"/>
    <property type="match status" value="3"/>
</dbReference>
<dbReference type="SUPFAM" id="SSF57196">
    <property type="entry name" value="EGF/Laminin"/>
    <property type="match status" value="3"/>
</dbReference>
<dbReference type="Pfam" id="PF00008">
    <property type="entry name" value="EGF"/>
    <property type="match status" value="1"/>
</dbReference>
<keyword evidence="9" id="KW-1185">Reference proteome</keyword>
<comment type="caution">
    <text evidence="8">The sequence shown here is derived from an EMBL/GenBank/DDBJ whole genome shotgun (WGS) entry which is preliminary data.</text>
</comment>
<feature type="domain" description="EGF-like" evidence="7">
    <location>
        <begin position="251"/>
        <end position="285"/>
    </location>
</feature>
<dbReference type="Proteomes" id="UP001303046">
    <property type="component" value="Unassembled WGS sequence"/>
</dbReference>
<dbReference type="SMART" id="SM00179">
    <property type="entry name" value="EGF_CA"/>
    <property type="match status" value="2"/>
</dbReference>
<evidence type="ECO:0000256" key="5">
    <source>
        <dbReference type="SAM" id="MobiDB-lite"/>
    </source>
</evidence>
<gene>
    <name evidence="8" type="primary">Necator_chrX.g25113</name>
    <name evidence="8" type="ORF">RB195_024947</name>
</gene>
<dbReference type="InterPro" id="IPR001881">
    <property type="entry name" value="EGF-like_Ca-bd_dom"/>
</dbReference>
<dbReference type="Gene3D" id="2.10.25.10">
    <property type="entry name" value="Laminin"/>
    <property type="match status" value="2"/>
</dbReference>
<evidence type="ECO:0000256" key="4">
    <source>
        <dbReference type="PROSITE-ProRule" id="PRU00076"/>
    </source>
</evidence>
<feature type="domain" description="EGF-like" evidence="7">
    <location>
        <begin position="176"/>
        <end position="213"/>
    </location>
</feature>
<feature type="disulfide bond" evidence="4">
    <location>
        <begin position="239"/>
        <end position="248"/>
    </location>
</feature>
<evidence type="ECO:0000256" key="1">
    <source>
        <dbReference type="ARBA" id="ARBA00022536"/>
    </source>
</evidence>
<comment type="caution">
    <text evidence="4">Lacks conserved residue(s) required for the propagation of feature annotation.</text>
</comment>
<keyword evidence="1 4" id="KW-0245">EGF-like domain</keyword>
<dbReference type="EMBL" id="JAVFWL010000006">
    <property type="protein sequence ID" value="KAK6764815.1"/>
    <property type="molecule type" value="Genomic_DNA"/>
</dbReference>
<dbReference type="InterPro" id="IPR000742">
    <property type="entry name" value="EGF"/>
</dbReference>
<keyword evidence="2" id="KW-0677">Repeat</keyword>
<evidence type="ECO:0000256" key="2">
    <source>
        <dbReference type="ARBA" id="ARBA00022737"/>
    </source>
</evidence>
<proteinExistence type="predicted"/>
<evidence type="ECO:0000259" key="7">
    <source>
        <dbReference type="PROSITE" id="PS50026"/>
    </source>
</evidence>
<evidence type="ECO:0000313" key="9">
    <source>
        <dbReference type="Proteomes" id="UP001303046"/>
    </source>
</evidence>
<name>A0ABR1EQC2_NECAM</name>
<feature type="domain" description="EGF-like" evidence="7">
    <location>
        <begin position="214"/>
        <end position="249"/>
    </location>
</feature>
<sequence length="632" mass="69228">MRALISAQIRLFFPRTIGSQTTSHVNLLTVVDSSSGITLGKCSDITNVSDRGHPLSNGTWTQFQWVLKSDSLLCTISSKNSQILFPSTSPRTFSVRLQSEHGPSCLRNIRVQNEVPVGCPPHFSENSFSSSNLGCGCALEVENWEHIQDVSTDPHFPLLELDSTDSSHLLETRLWTVSPCADFICQNNGTCVVTHEESAACLCRDGFSGVNCEVEECGSVPCQNGGSCRSQDGEAHCDCAPPFTGILCESVVAICEPACANGECVIQDDRITCECMQGFVGSVCNVVDVCLGDTACSIFGQQAKCIIDKSSYMLISSTLYNASYECKCPHPIDGEYVDCLALHLSTSVFESFPASVSPVALFLTTKTEKTSFPTEGFATEDGKQGVESGHPKLSSRRPTTDAPVNSTPPKFSAPEFVSEAFTNLYLHQVDTDTGREVGTQTKVVNLLPLLRSLRCPTPLPPILSTVLLLDFQILKRSPRKLIFNEVKEIIAKTVSYPWVPTTQTTIPLWATSMQSLPIESIEISTMRSRPYEASMSTTSKEDEEYDVFKANVTRTSVWNIDVQKSSAASWIVAIVAVIIIGLLLLATTLLVLRYVRQSRKLHGKYNPAREEHALSTSFSVPMSHMSRDERLI</sequence>
<reference evidence="8 9" key="1">
    <citation type="submission" date="2023-08" db="EMBL/GenBank/DDBJ databases">
        <title>A Necator americanus chromosomal reference genome.</title>
        <authorList>
            <person name="Ilik V."/>
            <person name="Petrzelkova K.J."/>
            <person name="Pardy F."/>
            <person name="Fuh T."/>
            <person name="Niatou-Singa F.S."/>
            <person name="Gouil Q."/>
            <person name="Baker L."/>
            <person name="Ritchie M.E."/>
            <person name="Jex A.R."/>
            <person name="Gazzola D."/>
            <person name="Li H."/>
            <person name="Toshio Fujiwara R."/>
            <person name="Zhan B."/>
            <person name="Aroian R.V."/>
            <person name="Pafco B."/>
            <person name="Schwarz E.M."/>
        </authorList>
    </citation>
    <scope>NUCLEOTIDE SEQUENCE [LARGE SCALE GENOMIC DNA]</scope>
    <source>
        <strain evidence="8 9">Aroian</strain>
        <tissue evidence="8">Whole animal</tissue>
    </source>
</reference>
<dbReference type="CDD" id="cd00054">
    <property type="entry name" value="EGF_CA"/>
    <property type="match status" value="2"/>
</dbReference>
<dbReference type="SMART" id="SM00181">
    <property type="entry name" value="EGF"/>
    <property type="match status" value="4"/>
</dbReference>
<evidence type="ECO:0000313" key="8">
    <source>
        <dbReference type="EMBL" id="KAK6764815.1"/>
    </source>
</evidence>
<keyword evidence="6" id="KW-1133">Transmembrane helix</keyword>
<dbReference type="PROSITE" id="PS50026">
    <property type="entry name" value="EGF_3"/>
    <property type="match status" value="3"/>
</dbReference>
<keyword evidence="6" id="KW-0812">Transmembrane</keyword>
<dbReference type="PROSITE" id="PS01186">
    <property type="entry name" value="EGF_2"/>
    <property type="match status" value="3"/>
</dbReference>
<organism evidence="8 9">
    <name type="scientific">Necator americanus</name>
    <name type="common">Human hookworm</name>
    <dbReference type="NCBI Taxonomy" id="51031"/>
    <lineage>
        <taxon>Eukaryota</taxon>
        <taxon>Metazoa</taxon>
        <taxon>Ecdysozoa</taxon>
        <taxon>Nematoda</taxon>
        <taxon>Chromadorea</taxon>
        <taxon>Rhabditida</taxon>
        <taxon>Rhabditina</taxon>
        <taxon>Rhabditomorpha</taxon>
        <taxon>Strongyloidea</taxon>
        <taxon>Ancylostomatidae</taxon>
        <taxon>Bunostominae</taxon>
        <taxon>Necator</taxon>
    </lineage>
</organism>
<evidence type="ECO:0000256" key="6">
    <source>
        <dbReference type="SAM" id="Phobius"/>
    </source>
</evidence>